<dbReference type="Gene3D" id="1.20.5.170">
    <property type="match status" value="1"/>
</dbReference>
<dbReference type="CDD" id="cd14686">
    <property type="entry name" value="bZIP"/>
    <property type="match status" value="1"/>
</dbReference>
<comment type="caution">
    <text evidence="2">The sequence shown here is derived from an EMBL/GenBank/DDBJ whole genome shotgun (WGS) entry which is preliminary data.</text>
</comment>
<evidence type="ECO:0000259" key="1">
    <source>
        <dbReference type="PROSITE" id="PS00036"/>
    </source>
</evidence>
<gene>
    <name evidence="2" type="ORF">M9Y10_032660</name>
</gene>
<organism evidence="2 3">
    <name type="scientific">Tritrichomonas musculus</name>
    <dbReference type="NCBI Taxonomy" id="1915356"/>
    <lineage>
        <taxon>Eukaryota</taxon>
        <taxon>Metamonada</taxon>
        <taxon>Parabasalia</taxon>
        <taxon>Tritrichomonadida</taxon>
        <taxon>Tritrichomonadidae</taxon>
        <taxon>Tritrichomonas</taxon>
    </lineage>
</organism>
<feature type="domain" description="BZIP" evidence="1">
    <location>
        <begin position="142"/>
        <end position="155"/>
    </location>
</feature>
<name>A0ABR2GZE5_9EUKA</name>
<proteinExistence type="predicted"/>
<accession>A0ABR2GZE5</accession>
<evidence type="ECO:0000313" key="2">
    <source>
        <dbReference type="EMBL" id="KAK8838625.1"/>
    </source>
</evidence>
<evidence type="ECO:0000313" key="3">
    <source>
        <dbReference type="Proteomes" id="UP001470230"/>
    </source>
</evidence>
<dbReference type="EMBL" id="JAPFFF010000054">
    <property type="protein sequence ID" value="KAK8838625.1"/>
    <property type="molecule type" value="Genomic_DNA"/>
</dbReference>
<dbReference type="SUPFAM" id="SSF57959">
    <property type="entry name" value="Leucine zipper domain"/>
    <property type="match status" value="1"/>
</dbReference>
<sequence length="213" mass="24606">MKVSTNEITIHKQIKDPDNFSSMLVDTTIPPLRTKNIPMAPYTIKIKPLISNQNKTINIDNQNTSDMQNLNLNLDLNYSQKDNIFFTNELKKKSDTFQSQFNMAISSSNISDYSFSDDDPDEHLSKKNLNAINDVLTEDDLREKNRIAAKNWRTKKDKYLANLEATNDDFKRQVISLCCQIKALKVENEFLESELHFFQSLMSSIVKTSKDKQ</sequence>
<dbReference type="PROSITE" id="PS00036">
    <property type="entry name" value="BZIP_BASIC"/>
    <property type="match status" value="1"/>
</dbReference>
<reference evidence="2 3" key="1">
    <citation type="submission" date="2024-04" db="EMBL/GenBank/DDBJ databases">
        <title>Tritrichomonas musculus Genome.</title>
        <authorList>
            <person name="Alves-Ferreira E."/>
            <person name="Grigg M."/>
            <person name="Lorenzi H."/>
            <person name="Galac M."/>
        </authorList>
    </citation>
    <scope>NUCLEOTIDE SEQUENCE [LARGE SCALE GENOMIC DNA]</scope>
    <source>
        <strain evidence="2 3">EAF2021</strain>
    </source>
</reference>
<dbReference type="Pfam" id="PF07716">
    <property type="entry name" value="bZIP_2"/>
    <property type="match status" value="1"/>
</dbReference>
<dbReference type="InterPro" id="IPR046347">
    <property type="entry name" value="bZIP_sf"/>
</dbReference>
<keyword evidence="3" id="KW-1185">Reference proteome</keyword>
<protein>
    <recommendedName>
        <fullName evidence="1">BZIP domain-containing protein</fullName>
    </recommendedName>
</protein>
<dbReference type="InterPro" id="IPR004827">
    <property type="entry name" value="bZIP"/>
</dbReference>
<dbReference type="Proteomes" id="UP001470230">
    <property type="component" value="Unassembled WGS sequence"/>
</dbReference>